<dbReference type="InterPro" id="IPR011009">
    <property type="entry name" value="Kinase-like_dom_sf"/>
</dbReference>
<comment type="caution">
    <text evidence="2">The sequence shown here is derived from an EMBL/GenBank/DDBJ whole genome shotgun (WGS) entry which is preliminary data.</text>
</comment>
<evidence type="ECO:0000313" key="3">
    <source>
        <dbReference type="Proteomes" id="UP000680348"/>
    </source>
</evidence>
<dbReference type="Proteomes" id="UP000680348">
    <property type="component" value="Unassembled WGS sequence"/>
</dbReference>
<proteinExistence type="predicted"/>
<dbReference type="SUPFAM" id="SSF56112">
    <property type="entry name" value="Protein kinase-like (PK-like)"/>
    <property type="match status" value="1"/>
</dbReference>
<dbReference type="Gene3D" id="3.90.1200.10">
    <property type="match status" value="1"/>
</dbReference>
<feature type="domain" description="Aminoglycoside phosphotransferase" evidence="1">
    <location>
        <begin position="83"/>
        <end position="211"/>
    </location>
</feature>
<dbReference type="EMBL" id="JAGWCR010000004">
    <property type="protein sequence ID" value="MBS3648927.1"/>
    <property type="molecule type" value="Genomic_DNA"/>
</dbReference>
<dbReference type="Pfam" id="PF01636">
    <property type="entry name" value="APH"/>
    <property type="match status" value="1"/>
</dbReference>
<keyword evidence="3" id="KW-1185">Reference proteome</keyword>
<dbReference type="AlphaFoldDB" id="A0A942E5P2"/>
<evidence type="ECO:0000313" key="2">
    <source>
        <dbReference type="EMBL" id="MBS3648927.1"/>
    </source>
</evidence>
<accession>A0A942E5P2</accession>
<gene>
    <name evidence="2" type="ORF">KEU06_09935</name>
</gene>
<protein>
    <submittedName>
        <fullName evidence="2">Phosphotransferase</fullName>
    </submittedName>
</protein>
<organism evidence="2 3">
    <name type="scientific">Pseudaminobacter soli</name>
    <name type="common">ex Zhang et al. 2022</name>
    <dbReference type="NCBI Taxonomy" id="2831468"/>
    <lineage>
        <taxon>Bacteria</taxon>
        <taxon>Pseudomonadati</taxon>
        <taxon>Pseudomonadota</taxon>
        <taxon>Alphaproteobacteria</taxon>
        <taxon>Hyphomicrobiales</taxon>
        <taxon>Phyllobacteriaceae</taxon>
        <taxon>Pseudaminobacter</taxon>
    </lineage>
</organism>
<dbReference type="InterPro" id="IPR002575">
    <property type="entry name" value="Aminoglycoside_PTrfase"/>
</dbReference>
<sequence length="295" mass="33029">MLSSSEDLRVASTVRTILSLPDSVDLLLTRRTDAVSGAGRRFFRSEAKGTAFHVKVGGVLRDPLTDTLARRLSELKCASVRFPKLYGRLDDIEVWEYLDGEAKSLHKYSPAELKALMMAVAEIEAAASDVELPATYWMKPVGPALRRTSNAWPELAAWTSQIKHLTRWDPEIIGRSIGACLTHNDLHSNNILVRRGGFSIIDWESASLGAPGGSLRVFASGPVQRRRQIITWYLQGRKRFGLKANPGDVEFSMNAHQGYWALHMGGRQKRIDLIHRGWEIVRRLKSASSESQQPR</sequence>
<reference evidence="2" key="1">
    <citation type="submission" date="2021-04" db="EMBL/GenBank/DDBJ databases">
        <title>Pseudaminobacter soli sp. nov., isolated from paddy soil contaminated by heavy metals.</title>
        <authorList>
            <person name="Zhang K."/>
        </authorList>
    </citation>
    <scope>NUCLEOTIDE SEQUENCE</scope>
    <source>
        <strain evidence="2">19-2017</strain>
    </source>
</reference>
<evidence type="ECO:0000259" key="1">
    <source>
        <dbReference type="Pfam" id="PF01636"/>
    </source>
</evidence>
<dbReference type="RefSeq" id="WP_188254485.1">
    <property type="nucleotide sequence ID" value="NZ_JABVCF010000004.1"/>
</dbReference>
<name>A0A942E5P2_9HYPH</name>